<organism evidence="3 4">
    <name type="scientific">Halosimplex carlsbadense 2-9-1</name>
    <dbReference type="NCBI Taxonomy" id="797114"/>
    <lineage>
        <taxon>Archaea</taxon>
        <taxon>Methanobacteriati</taxon>
        <taxon>Methanobacteriota</taxon>
        <taxon>Stenosarchaea group</taxon>
        <taxon>Halobacteria</taxon>
        <taxon>Halobacteriales</taxon>
        <taxon>Haloarculaceae</taxon>
        <taxon>Halosimplex</taxon>
    </lineage>
</organism>
<dbReference type="AlphaFoldDB" id="M0D2S9"/>
<name>M0D2S9_9EURY</name>
<keyword evidence="1" id="KW-0812">Transmembrane</keyword>
<keyword evidence="4" id="KW-1185">Reference proteome</keyword>
<dbReference type="Pfam" id="PF26444">
    <property type="entry name" value="DUF8123"/>
    <property type="match status" value="1"/>
</dbReference>
<dbReference type="InterPro" id="IPR058436">
    <property type="entry name" value="DUF8123"/>
</dbReference>
<evidence type="ECO:0000313" key="4">
    <source>
        <dbReference type="Proteomes" id="UP000011626"/>
    </source>
</evidence>
<dbReference type="eggNOG" id="arCOG08209">
    <property type="taxonomic scope" value="Archaea"/>
</dbReference>
<evidence type="ECO:0000259" key="2">
    <source>
        <dbReference type="Pfam" id="PF26444"/>
    </source>
</evidence>
<proteinExistence type="predicted"/>
<protein>
    <recommendedName>
        <fullName evidence="2">DUF8123 domain-containing protein</fullName>
    </recommendedName>
</protein>
<feature type="transmembrane region" description="Helical" evidence="1">
    <location>
        <begin position="42"/>
        <end position="64"/>
    </location>
</feature>
<feature type="domain" description="DUF8123" evidence="2">
    <location>
        <begin position="1"/>
        <end position="67"/>
    </location>
</feature>
<reference evidence="3 4" key="1">
    <citation type="journal article" date="2014" name="PLoS Genet.">
        <title>Phylogenetically driven sequencing of extremely halophilic archaea reveals strategies for static and dynamic osmo-response.</title>
        <authorList>
            <person name="Becker E.A."/>
            <person name="Seitzer P.M."/>
            <person name="Tritt A."/>
            <person name="Larsen D."/>
            <person name="Krusor M."/>
            <person name="Yao A.I."/>
            <person name="Wu D."/>
            <person name="Madern D."/>
            <person name="Eisen J.A."/>
            <person name="Darling A.E."/>
            <person name="Facciotti M.T."/>
        </authorList>
    </citation>
    <scope>NUCLEOTIDE SEQUENCE [LARGE SCALE GENOMIC DNA]</scope>
    <source>
        <strain evidence="3 4">2-9-1</strain>
    </source>
</reference>
<keyword evidence="1" id="KW-0472">Membrane</keyword>
<evidence type="ECO:0000256" key="1">
    <source>
        <dbReference type="SAM" id="Phobius"/>
    </source>
</evidence>
<comment type="caution">
    <text evidence="3">The sequence shown here is derived from an EMBL/GenBank/DDBJ whole genome shotgun (WGS) entry which is preliminary data.</text>
</comment>
<dbReference type="RefSeq" id="WP_006882153.1">
    <property type="nucleotide sequence ID" value="NZ_AOIU01000005.1"/>
</dbReference>
<dbReference type="Proteomes" id="UP000011626">
    <property type="component" value="Unassembled WGS sequence"/>
</dbReference>
<evidence type="ECO:0000313" key="3">
    <source>
        <dbReference type="EMBL" id="ELZ29760.1"/>
    </source>
</evidence>
<sequence>MNETNRFSDRMEPIGIALGALLVLVAVATLAGAPWATKGDALASALQVVGAVGTAAIGALLVWLSRAD</sequence>
<accession>M0D2S9</accession>
<dbReference type="EMBL" id="AOIU01000005">
    <property type="protein sequence ID" value="ELZ29760.1"/>
    <property type="molecule type" value="Genomic_DNA"/>
</dbReference>
<keyword evidence="1" id="KW-1133">Transmembrane helix</keyword>
<gene>
    <name evidence="3" type="ORF">C475_02396</name>
</gene>